<dbReference type="InterPro" id="IPR029063">
    <property type="entry name" value="SAM-dependent_MTases_sf"/>
</dbReference>
<accession>A2C5A4</accession>
<dbReference type="SUPFAM" id="SSF53335">
    <property type="entry name" value="S-adenosyl-L-methionine-dependent methyltransferases"/>
    <property type="match status" value="1"/>
</dbReference>
<reference evidence="3" key="1">
    <citation type="journal article" date="2007" name="PLoS Genet.">
        <title>Patterns and implications of gene gain and loss in the evolution of Prochlorococcus.</title>
        <authorList>
            <person name="Kettler G.C."/>
            <person name="Martiny A.C."/>
            <person name="Huang K."/>
            <person name="Zucker J."/>
            <person name="Coleman M.L."/>
            <person name="Rodrigue S."/>
            <person name="Chen F."/>
            <person name="Lapidus A."/>
            <person name="Ferriera S."/>
            <person name="Johnson J."/>
            <person name="Steglich C."/>
            <person name="Church G.M."/>
            <person name="Richardson P."/>
            <person name="Chisholm S.W."/>
        </authorList>
    </citation>
    <scope>NUCLEOTIDE SEQUENCE [LARGE SCALE GENOMIC DNA]</scope>
    <source>
        <strain evidence="3">NATL1A</strain>
    </source>
</reference>
<dbReference type="Proteomes" id="UP000002592">
    <property type="component" value="Chromosome"/>
</dbReference>
<evidence type="ECO:0000313" key="3">
    <source>
        <dbReference type="Proteomes" id="UP000002592"/>
    </source>
</evidence>
<dbReference type="GO" id="GO:0008757">
    <property type="term" value="F:S-adenosylmethionine-dependent methyltransferase activity"/>
    <property type="evidence" value="ECO:0007669"/>
    <property type="project" value="InterPro"/>
</dbReference>
<feature type="domain" description="Methyltransferase type 11" evidence="1">
    <location>
        <begin position="45"/>
        <end position="138"/>
    </location>
</feature>
<organism evidence="2 3">
    <name type="scientific">Prochlorococcus marinus (strain NATL1A)</name>
    <dbReference type="NCBI Taxonomy" id="167555"/>
    <lineage>
        <taxon>Bacteria</taxon>
        <taxon>Bacillati</taxon>
        <taxon>Cyanobacteriota</taxon>
        <taxon>Cyanophyceae</taxon>
        <taxon>Synechococcales</taxon>
        <taxon>Prochlorococcaceae</taxon>
        <taxon>Prochlorococcus</taxon>
    </lineage>
</organism>
<proteinExistence type="predicted"/>
<protein>
    <recommendedName>
        <fullName evidence="1">Methyltransferase type 11 domain-containing protein</fullName>
    </recommendedName>
</protein>
<dbReference type="EMBL" id="CP000553">
    <property type="protein sequence ID" value="ABM76664.1"/>
    <property type="molecule type" value="Genomic_DNA"/>
</dbReference>
<dbReference type="HOGENOM" id="CLU_030796_0_0_3"/>
<dbReference type="KEGG" id="pme:NATL1_21081"/>
<dbReference type="AlphaFoldDB" id="A2C5A4"/>
<sequence length="373" mass="43262">MKYSDFYLAFENKFRGSSVDVNEKLVFYDGLLEEISSRFSHCNLLDIGCGRGEWLAKCSDLGINSIGIDNNDSMFNTCKRQGLNIKYGEALDILKTLENNSFHMISSFHFIEHISFSMFLEILEECKRLLIPGGVLIFETPSIDNILVSSKDFYLDPTHVSHIHPETVIFALNYFKFTESKYFLINKPLYQKYGDDSIYNILNGAGLDVSIIASYNVNPQAVSIFDQSLNWINNLKTSKNTFEKSNEYDNLINNKMIDLSRRIDFLNNQLDTLFRIYEKFFNSFPLKVLRKINAVTHLIKAICVKIFKISISKILKIYLLEKAYLKISKLFFKDKLDLYAHSKNDSYLKKFFQSNPRSKEILLDIKSKSKPKL</sequence>
<evidence type="ECO:0000313" key="2">
    <source>
        <dbReference type="EMBL" id="ABM76664.1"/>
    </source>
</evidence>
<dbReference type="PANTHER" id="PTHR43861">
    <property type="entry name" value="TRANS-ACONITATE 2-METHYLTRANSFERASE-RELATED"/>
    <property type="match status" value="1"/>
</dbReference>
<gene>
    <name evidence="2" type="ordered locus">NATL1_21081</name>
</gene>
<evidence type="ECO:0000259" key="1">
    <source>
        <dbReference type="Pfam" id="PF08241"/>
    </source>
</evidence>
<dbReference type="InterPro" id="IPR013216">
    <property type="entry name" value="Methyltransf_11"/>
</dbReference>
<dbReference type="CDD" id="cd02440">
    <property type="entry name" value="AdoMet_MTases"/>
    <property type="match status" value="1"/>
</dbReference>
<dbReference type="Gene3D" id="3.40.50.150">
    <property type="entry name" value="Vaccinia Virus protein VP39"/>
    <property type="match status" value="1"/>
</dbReference>
<dbReference type="RefSeq" id="WP_011824608.1">
    <property type="nucleotide sequence ID" value="NC_008819.1"/>
</dbReference>
<dbReference type="eggNOG" id="COG2226">
    <property type="taxonomic scope" value="Bacteria"/>
</dbReference>
<name>A2C5A4_PROM1</name>
<dbReference type="PANTHER" id="PTHR43861:SF1">
    <property type="entry name" value="TRANS-ACONITATE 2-METHYLTRANSFERASE"/>
    <property type="match status" value="1"/>
</dbReference>
<dbReference type="Pfam" id="PF08241">
    <property type="entry name" value="Methyltransf_11"/>
    <property type="match status" value="1"/>
</dbReference>